<evidence type="ECO:0000256" key="14">
    <source>
        <dbReference type="ARBA" id="ARBA00048721"/>
    </source>
</evidence>
<dbReference type="EC" id="2.7.7.1" evidence="17"/>
<dbReference type="NCBIfam" id="TIGR00482">
    <property type="entry name" value="nicotinate (nicotinamide) nucleotide adenylyltransferase"/>
    <property type="match status" value="1"/>
</dbReference>
<dbReference type="AlphaFoldDB" id="A0A507DJV0"/>
<evidence type="ECO:0000313" key="22">
    <source>
        <dbReference type="Proteomes" id="UP000317494"/>
    </source>
</evidence>
<comment type="subunit">
    <text evidence="6">Homotetramer.</text>
</comment>
<dbReference type="CDD" id="cd09286">
    <property type="entry name" value="NMNAT_Eukarya"/>
    <property type="match status" value="1"/>
</dbReference>
<evidence type="ECO:0000256" key="1">
    <source>
        <dbReference type="ARBA" id="ARBA00001946"/>
    </source>
</evidence>
<evidence type="ECO:0000313" key="21">
    <source>
        <dbReference type="EMBL" id="TPX51178.1"/>
    </source>
</evidence>
<name>A0A507DJV0_9FUNG</name>
<evidence type="ECO:0000256" key="11">
    <source>
        <dbReference type="ARBA" id="ARBA00022840"/>
    </source>
</evidence>
<keyword evidence="7 17" id="KW-0662">Pyridine nucleotide biosynthesis</keyword>
<dbReference type="GO" id="GO:0009435">
    <property type="term" value="P:NAD+ biosynthetic process"/>
    <property type="evidence" value="ECO:0007669"/>
    <property type="project" value="UniProtKB-UniPathway"/>
</dbReference>
<comment type="caution">
    <text evidence="21">The sequence shown here is derived from an EMBL/GenBank/DDBJ whole genome shotgun (WGS) entry which is preliminary data.</text>
</comment>
<dbReference type="FunFam" id="3.40.50.620:FF:000221">
    <property type="entry name" value="Nicotinamide/nicotinic acid mononucleotide adenylyltransferase 3"/>
    <property type="match status" value="1"/>
</dbReference>
<reference evidence="22 23" key="1">
    <citation type="journal article" date="2019" name="Sci. Rep.">
        <title>Comparative genomics of chytrid fungi reveal insights into the obligate biotrophic and pathogenic lifestyle of Synchytrium endobioticum.</title>
        <authorList>
            <person name="van de Vossenberg B.T.L.H."/>
            <person name="Warris S."/>
            <person name="Nguyen H.D.T."/>
            <person name="van Gent-Pelzer M.P.E."/>
            <person name="Joly D.L."/>
            <person name="van de Geest H.C."/>
            <person name="Bonants P.J.M."/>
            <person name="Smith D.S."/>
            <person name="Levesque C.A."/>
            <person name="van der Lee T.A.J."/>
        </authorList>
    </citation>
    <scope>NUCLEOTIDE SEQUENCE [LARGE SCALE GENOMIC DNA]</scope>
    <source>
        <strain evidence="21 23">LEV6574</strain>
        <strain evidence="19 22">MB42</strain>
    </source>
</reference>
<evidence type="ECO:0000256" key="6">
    <source>
        <dbReference type="ARBA" id="ARBA00011881"/>
    </source>
</evidence>
<evidence type="ECO:0000256" key="12">
    <source>
        <dbReference type="ARBA" id="ARBA00023027"/>
    </source>
</evidence>
<evidence type="ECO:0000256" key="7">
    <source>
        <dbReference type="ARBA" id="ARBA00022642"/>
    </source>
</evidence>
<evidence type="ECO:0000256" key="10">
    <source>
        <dbReference type="ARBA" id="ARBA00022741"/>
    </source>
</evidence>
<keyword evidence="9 17" id="KW-0548">Nucleotidyltransferase</keyword>
<dbReference type="VEuPathDB" id="FungiDB:SeMB42_g05754"/>
<comment type="pathway">
    <text evidence="3 17">Cofactor biosynthesis; NAD(+) biosynthesis; NAD(+) from nicotinamide D-ribonucleotide: step 1/1.</text>
</comment>
<dbReference type="VEuPathDB" id="FungiDB:SeMB42_g05756"/>
<dbReference type="InterPro" id="IPR045094">
    <property type="entry name" value="NMNAT_euk"/>
</dbReference>
<keyword evidence="10 17" id="KW-0547">Nucleotide-binding</keyword>
<dbReference type="InterPro" id="IPR004821">
    <property type="entry name" value="Cyt_trans-like"/>
</dbReference>
<dbReference type="STRING" id="286115.A0A507DJV0"/>
<gene>
    <name evidence="21" type="primary">SENL437</name>
    <name evidence="21" type="ORF">SeLEV6574_g00437</name>
    <name evidence="19" type="ORF">SeMB42_g05754</name>
    <name evidence="20" type="ORF">SeMB42_g05756</name>
</gene>
<keyword evidence="8 17" id="KW-0808">Transferase</keyword>
<proteinExistence type="inferred from homology"/>
<dbReference type="GO" id="GO:0005524">
    <property type="term" value="F:ATP binding"/>
    <property type="evidence" value="ECO:0007669"/>
    <property type="project" value="UniProtKB-KW"/>
</dbReference>
<evidence type="ECO:0000313" key="23">
    <source>
        <dbReference type="Proteomes" id="UP000320475"/>
    </source>
</evidence>
<evidence type="ECO:0000256" key="8">
    <source>
        <dbReference type="ARBA" id="ARBA00022679"/>
    </source>
</evidence>
<keyword evidence="11 17" id="KW-0067">ATP-binding</keyword>
<dbReference type="GO" id="GO:0005759">
    <property type="term" value="C:mitochondrial matrix"/>
    <property type="evidence" value="ECO:0007669"/>
    <property type="project" value="UniProtKB-ARBA"/>
</dbReference>
<comment type="pathway">
    <text evidence="4">Cofactor biosynthesis; NAD(+) biosynthesis; deamido-NAD(+) from nicotinate D-ribonucleotide: step 1/1.</text>
</comment>
<keyword evidence="13" id="KW-0496">Mitochondrion</keyword>
<dbReference type="InterPro" id="IPR051182">
    <property type="entry name" value="Euk_NMN_adenylyltrnsfrase"/>
</dbReference>
<dbReference type="EMBL" id="QEAN01000288">
    <property type="protein sequence ID" value="TPX41055.1"/>
    <property type="molecule type" value="Genomic_DNA"/>
</dbReference>
<dbReference type="EMBL" id="QEAM01000007">
    <property type="protein sequence ID" value="TPX51178.1"/>
    <property type="molecule type" value="Genomic_DNA"/>
</dbReference>
<dbReference type="Pfam" id="PF01467">
    <property type="entry name" value="CTP_transf_like"/>
    <property type="match status" value="1"/>
</dbReference>
<evidence type="ECO:0000256" key="4">
    <source>
        <dbReference type="ARBA" id="ARBA00005019"/>
    </source>
</evidence>
<dbReference type="EMBL" id="QEAN01000288">
    <property type="protein sequence ID" value="TPX41053.1"/>
    <property type="molecule type" value="Genomic_DNA"/>
</dbReference>
<dbReference type="Gene3D" id="3.40.50.620">
    <property type="entry name" value="HUPs"/>
    <property type="match status" value="1"/>
</dbReference>
<dbReference type="SUPFAM" id="SSF52374">
    <property type="entry name" value="Nucleotidylyl transferase"/>
    <property type="match status" value="1"/>
</dbReference>
<comment type="function">
    <text evidence="16">Catalyzes the formation of NAD(+) from nicotinamide mononucleotide (NMN) and ATP. Can also use the deamidated form; nicotinic acid mononucleotide (NaMN) as substrate with the same efficiency. Can use triazofurin monophosphate (TrMP) as substrate. Can also use GTP and ITP as nucleotide donors. Also catalyzes the reverse reaction, i.e. the pyrophosphorolytic cleavage of NAD(+). For the pyrophosphorolytic activity, can use NAD(+), NADH, NaAD, nicotinic acid adenine dinucleotide phosphate (NHD), nicotinamide guanine dinucleotide (NGD) as substrates. Fails to cleave phosphorylated dinucleotides NADP(+), NADPH and NaADP(+). Protects against axonal degeneration following injury. May be involved in the maintenance of axonal integrity. Also functions as a stress-response chaperone protein that prevents toxic aggregation of proteins; this function may be independent of its NAD(+) synthesis activity.</text>
</comment>
<evidence type="ECO:0000256" key="3">
    <source>
        <dbReference type="ARBA" id="ARBA00004658"/>
    </source>
</evidence>
<evidence type="ECO:0000313" key="19">
    <source>
        <dbReference type="EMBL" id="TPX41053.1"/>
    </source>
</evidence>
<comment type="catalytic activity">
    <reaction evidence="15 17">
        <text>beta-nicotinamide D-ribonucleotide + ATP + H(+) = diphosphate + NAD(+)</text>
        <dbReference type="Rhea" id="RHEA:21360"/>
        <dbReference type="ChEBI" id="CHEBI:14649"/>
        <dbReference type="ChEBI" id="CHEBI:15378"/>
        <dbReference type="ChEBI" id="CHEBI:30616"/>
        <dbReference type="ChEBI" id="CHEBI:33019"/>
        <dbReference type="ChEBI" id="CHEBI:57540"/>
        <dbReference type="EC" id="2.7.7.1"/>
    </reaction>
</comment>
<comment type="similarity">
    <text evidence="5 17">Belongs to the eukaryotic NMN adenylyltransferase family.</text>
</comment>
<dbReference type="UniPathway" id="UPA00253">
    <property type="reaction ID" value="UER00332"/>
</dbReference>
<dbReference type="PANTHER" id="PTHR12039">
    <property type="entry name" value="NICOTINAMIDE MONONUCLEOTIDE ADENYLYLTRANSFERASE"/>
    <property type="match status" value="1"/>
</dbReference>
<comment type="catalytic activity">
    <reaction evidence="14 17">
        <text>nicotinate beta-D-ribonucleotide + ATP + H(+) = deamido-NAD(+) + diphosphate</text>
        <dbReference type="Rhea" id="RHEA:22860"/>
        <dbReference type="ChEBI" id="CHEBI:15378"/>
        <dbReference type="ChEBI" id="CHEBI:30616"/>
        <dbReference type="ChEBI" id="CHEBI:33019"/>
        <dbReference type="ChEBI" id="CHEBI:57502"/>
        <dbReference type="ChEBI" id="CHEBI:58437"/>
        <dbReference type="EC" id="2.7.7.18"/>
    </reaction>
</comment>
<feature type="domain" description="Cytidyltransferase-like" evidence="18">
    <location>
        <begin position="62"/>
        <end position="252"/>
    </location>
</feature>
<dbReference type="OrthoDB" id="422187at2759"/>
<sequence length="328" mass="36472">MSGCSPRSSTPAIATVVSQVPSRPHTPPFSNQLPLDPPAYAFPKHRLKSVMEFPDREPVVLVACGSFSPITYLHLRMFEMAMDYFADQTQFEVLGGYFSPVADGYAKCGLTNWFHRVKMCELAVIGSTWLMVDPWEPSQSFYVRTAPVLDHFHECLNVDDAGGVALPDGSRRRIRIMLLAGGDLIQSFALANVWSEKDLNHIIGDYGCVIIERTGTDVAEVLLTNDPLHKQRKNVFVVKQYIHNDISSTKIRLFVKRGMSIKYLVPDDVMHYIHEKHLYEAPEISASPNRGLSSSANGLLPTSCNSSVTNGSSRLVNEITDVELGIDD</sequence>
<evidence type="ECO:0000256" key="13">
    <source>
        <dbReference type="ARBA" id="ARBA00023128"/>
    </source>
</evidence>
<dbReference type="GO" id="GO:0000309">
    <property type="term" value="F:nicotinamide-nucleotide adenylyltransferase activity"/>
    <property type="evidence" value="ECO:0007669"/>
    <property type="project" value="UniProtKB-EC"/>
</dbReference>
<comment type="cofactor">
    <cofactor evidence="1">
        <name>Mg(2+)</name>
        <dbReference type="ChEBI" id="CHEBI:18420"/>
    </cofactor>
</comment>
<evidence type="ECO:0000256" key="17">
    <source>
        <dbReference type="RuleBase" id="RU362021"/>
    </source>
</evidence>
<dbReference type="EC" id="2.7.7.18" evidence="17"/>
<dbReference type="Proteomes" id="UP000317494">
    <property type="component" value="Unassembled WGS sequence"/>
</dbReference>
<dbReference type="InterPro" id="IPR005248">
    <property type="entry name" value="NadD/NMNAT"/>
</dbReference>
<comment type="subcellular location">
    <subcellularLocation>
        <location evidence="2">Mitochondrion</location>
    </subcellularLocation>
</comment>
<dbReference type="GO" id="GO:0004515">
    <property type="term" value="F:nicotinate-nucleotide adenylyltransferase activity"/>
    <property type="evidence" value="ECO:0007669"/>
    <property type="project" value="UniProtKB-EC"/>
</dbReference>
<evidence type="ECO:0000313" key="20">
    <source>
        <dbReference type="EMBL" id="TPX41055.1"/>
    </source>
</evidence>
<keyword evidence="22" id="KW-1185">Reference proteome</keyword>
<evidence type="ECO:0000256" key="9">
    <source>
        <dbReference type="ARBA" id="ARBA00022695"/>
    </source>
</evidence>
<dbReference type="InterPro" id="IPR014729">
    <property type="entry name" value="Rossmann-like_a/b/a_fold"/>
</dbReference>
<protein>
    <recommendedName>
        <fullName evidence="17">Nicotinamide-nucleotide adenylyltransferase</fullName>
        <ecNumber evidence="17">2.7.7.1</ecNumber>
        <ecNumber evidence="17">2.7.7.18</ecNumber>
    </recommendedName>
</protein>
<keyword evidence="12 17" id="KW-0520">NAD</keyword>
<evidence type="ECO:0000256" key="16">
    <source>
        <dbReference type="ARBA" id="ARBA00093425"/>
    </source>
</evidence>
<accession>A0A507DJV0</accession>
<evidence type="ECO:0000256" key="15">
    <source>
        <dbReference type="ARBA" id="ARBA00049001"/>
    </source>
</evidence>
<dbReference type="Proteomes" id="UP000320475">
    <property type="component" value="Unassembled WGS sequence"/>
</dbReference>
<dbReference type="PANTHER" id="PTHR12039:SF0">
    <property type="entry name" value="NICOTINAMIDE-NUCLEOTIDE ADENYLYLTRANSFERASE"/>
    <property type="match status" value="1"/>
</dbReference>
<evidence type="ECO:0000259" key="18">
    <source>
        <dbReference type="Pfam" id="PF01467"/>
    </source>
</evidence>
<evidence type="ECO:0000256" key="5">
    <source>
        <dbReference type="ARBA" id="ARBA00007064"/>
    </source>
</evidence>
<organism evidence="21 23">
    <name type="scientific">Synchytrium endobioticum</name>
    <dbReference type="NCBI Taxonomy" id="286115"/>
    <lineage>
        <taxon>Eukaryota</taxon>
        <taxon>Fungi</taxon>
        <taxon>Fungi incertae sedis</taxon>
        <taxon>Chytridiomycota</taxon>
        <taxon>Chytridiomycota incertae sedis</taxon>
        <taxon>Chytridiomycetes</taxon>
        <taxon>Synchytriales</taxon>
        <taxon>Synchytriaceae</taxon>
        <taxon>Synchytrium</taxon>
    </lineage>
</organism>
<evidence type="ECO:0000256" key="2">
    <source>
        <dbReference type="ARBA" id="ARBA00004173"/>
    </source>
</evidence>